<gene>
    <name evidence="6" type="ORF">DEVEQU_03635</name>
</gene>
<evidence type="ECO:0000256" key="5">
    <source>
        <dbReference type="SAM" id="Phobius"/>
    </source>
</evidence>
<dbReference type="RefSeq" id="WP_164550477.1">
    <property type="nucleotide sequence ID" value="NZ_JBHTMH010000001.1"/>
</dbReference>
<evidence type="ECO:0000256" key="1">
    <source>
        <dbReference type="ARBA" id="ARBA00004127"/>
    </source>
</evidence>
<evidence type="ECO:0008006" key="8">
    <source>
        <dbReference type="Google" id="ProtNLM"/>
    </source>
</evidence>
<dbReference type="PANTHER" id="PTHR43847:SF1">
    <property type="entry name" value="BLL3993 PROTEIN"/>
    <property type="match status" value="1"/>
</dbReference>
<dbReference type="GO" id="GO:0012505">
    <property type="term" value="C:endomembrane system"/>
    <property type="evidence" value="ECO:0007669"/>
    <property type="project" value="UniProtKB-SubCell"/>
</dbReference>
<comment type="subcellular location">
    <subcellularLocation>
        <location evidence="1">Endomembrane system</location>
        <topology evidence="1">Multi-pass membrane protein</topology>
    </subcellularLocation>
</comment>
<dbReference type="Proteomes" id="UP000268844">
    <property type="component" value="Unassembled WGS sequence"/>
</dbReference>
<dbReference type="InterPro" id="IPR007318">
    <property type="entry name" value="Phopholipid_MeTrfase"/>
</dbReference>
<feature type="transmembrane region" description="Helical" evidence="5">
    <location>
        <begin position="95"/>
        <end position="112"/>
    </location>
</feature>
<dbReference type="Gene3D" id="1.20.120.1630">
    <property type="match status" value="1"/>
</dbReference>
<dbReference type="Pfam" id="PF04191">
    <property type="entry name" value="PEMT"/>
    <property type="match status" value="1"/>
</dbReference>
<evidence type="ECO:0000256" key="2">
    <source>
        <dbReference type="ARBA" id="ARBA00022692"/>
    </source>
</evidence>
<organism evidence="6 7">
    <name type="scientific">Devosia equisanguinis</name>
    <dbReference type="NCBI Taxonomy" id="2490941"/>
    <lineage>
        <taxon>Bacteria</taxon>
        <taxon>Pseudomonadati</taxon>
        <taxon>Pseudomonadota</taxon>
        <taxon>Alphaproteobacteria</taxon>
        <taxon>Hyphomicrobiales</taxon>
        <taxon>Devosiaceae</taxon>
        <taxon>Devosia</taxon>
    </lineage>
</organism>
<dbReference type="InterPro" id="IPR052527">
    <property type="entry name" value="Metal_cation-efflux_comp"/>
</dbReference>
<reference evidence="6 7" key="1">
    <citation type="submission" date="2018-12" db="EMBL/GenBank/DDBJ databases">
        <authorList>
            <person name="Criscuolo A."/>
        </authorList>
    </citation>
    <scope>NUCLEOTIDE SEQUENCE [LARGE SCALE GENOMIC DNA]</scope>
    <source>
        <strain evidence="6">ACIP1116281</strain>
    </source>
</reference>
<dbReference type="AlphaFoldDB" id="A0A3S4DSS7"/>
<keyword evidence="2 5" id="KW-0812">Transmembrane</keyword>
<name>A0A3S4DSS7_9HYPH</name>
<sequence>MEKDNPGLIMPPPFYPALSWLAALGLQWLHPLHLIPPFGLSSWAFWLGLLLAVAGFAVVNRAIAAFQAAGTNVMPSQPTLVVVSTGPYRFSRNPIYIGCLMLHLGLTLMAGLNWGLPLLPLVLVAFHLLAVLPEERYLQRKFGDSYTRYQAVTRRWL</sequence>
<evidence type="ECO:0000256" key="3">
    <source>
        <dbReference type="ARBA" id="ARBA00022989"/>
    </source>
</evidence>
<dbReference type="PANTHER" id="PTHR43847">
    <property type="entry name" value="BLL3993 PROTEIN"/>
    <property type="match status" value="1"/>
</dbReference>
<keyword evidence="4 5" id="KW-0472">Membrane</keyword>
<evidence type="ECO:0000313" key="7">
    <source>
        <dbReference type="Proteomes" id="UP000268844"/>
    </source>
</evidence>
<dbReference type="EMBL" id="UZWD01000049">
    <property type="protein sequence ID" value="VDS06471.1"/>
    <property type="molecule type" value="Genomic_DNA"/>
</dbReference>
<evidence type="ECO:0000313" key="6">
    <source>
        <dbReference type="EMBL" id="VDS06471.1"/>
    </source>
</evidence>
<keyword evidence="7" id="KW-1185">Reference proteome</keyword>
<feature type="transmembrane region" description="Helical" evidence="5">
    <location>
        <begin position="43"/>
        <end position="64"/>
    </location>
</feature>
<proteinExistence type="predicted"/>
<accession>A0A3S4DSS7</accession>
<feature type="transmembrane region" description="Helical" evidence="5">
    <location>
        <begin position="12"/>
        <end position="31"/>
    </location>
</feature>
<keyword evidence="3 5" id="KW-1133">Transmembrane helix</keyword>
<protein>
    <recommendedName>
        <fullName evidence="8">Isoprenylcysteine carboxylmethyltransferase family protein</fullName>
    </recommendedName>
</protein>
<evidence type="ECO:0000256" key="4">
    <source>
        <dbReference type="ARBA" id="ARBA00023136"/>
    </source>
</evidence>